<protein>
    <submittedName>
        <fullName evidence="2">Uncharacterized protein</fullName>
    </submittedName>
</protein>
<dbReference type="Proteomes" id="UP001140949">
    <property type="component" value="Unassembled WGS sequence"/>
</dbReference>
<accession>A0AAX6HH64</accession>
<keyword evidence="3" id="KW-1185">Reference proteome</keyword>
<dbReference type="AlphaFoldDB" id="A0AAX6HH64"/>
<organism evidence="2 3">
    <name type="scientific">Iris pallida</name>
    <name type="common">Sweet iris</name>
    <dbReference type="NCBI Taxonomy" id="29817"/>
    <lineage>
        <taxon>Eukaryota</taxon>
        <taxon>Viridiplantae</taxon>
        <taxon>Streptophyta</taxon>
        <taxon>Embryophyta</taxon>
        <taxon>Tracheophyta</taxon>
        <taxon>Spermatophyta</taxon>
        <taxon>Magnoliopsida</taxon>
        <taxon>Liliopsida</taxon>
        <taxon>Asparagales</taxon>
        <taxon>Iridaceae</taxon>
        <taxon>Iridoideae</taxon>
        <taxon>Irideae</taxon>
        <taxon>Iris</taxon>
    </lineage>
</organism>
<proteinExistence type="predicted"/>
<evidence type="ECO:0000313" key="3">
    <source>
        <dbReference type="Proteomes" id="UP001140949"/>
    </source>
</evidence>
<sequence length="61" mass="6396">MRHERRAATLTIRSSPSAIIFSGGFFVLSTVEGSTSSSTVSSNGDAKVPLPIDPNHGPVRV</sequence>
<feature type="region of interest" description="Disordered" evidence="1">
    <location>
        <begin position="34"/>
        <end position="61"/>
    </location>
</feature>
<reference evidence="2" key="1">
    <citation type="journal article" date="2023" name="GigaByte">
        <title>Genome assembly of the bearded iris, Iris pallida Lam.</title>
        <authorList>
            <person name="Bruccoleri R.E."/>
            <person name="Oakeley E.J."/>
            <person name="Faust A.M.E."/>
            <person name="Altorfer M."/>
            <person name="Dessus-Babus S."/>
            <person name="Burckhardt D."/>
            <person name="Oertli M."/>
            <person name="Naumann U."/>
            <person name="Petersen F."/>
            <person name="Wong J."/>
        </authorList>
    </citation>
    <scope>NUCLEOTIDE SEQUENCE</scope>
    <source>
        <strain evidence="2">GSM-AAB239-AS_SAM_17_03QT</strain>
    </source>
</reference>
<gene>
    <name evidence="2" type="ORF">M6B38_312320</name>
</gene>
<comment type="caution">
    <text evidence="2">The sequence shown here is derived from an EMBL/GenBank/DDBJ whole genome shotgun (WGS) entry which is preliminary data.</text>
</comment>
<evidence type="ECO:0000256" key="1">
    <source>
        <dbReference type="SAM" id="MobiDB-lite"/>
    </source>
</evidence>
<reference evidence="2" key="2">
    <citation type="submission" date="2023-04" db="EMBL/GenBank/DDBJ databases">
        <authorList>
            <person name="Bruccoleri R.E."/>
            <person name="Oakeley E.J."/>
            <person name="Faust A.-M."/>
            <person name="Dessus-Babus S."/>
            <person name="Altorfer M."/>
            <person name="Burckhardt D."/>
            <person name="Oertli M."/>
            <person name="Naumann U."/>
            <person name="Petersen F."/>
            <person name="Wong J."/>
        </authorList>
    </citation>
    <scope>NUCLEOTIDE SEQUENCE</scope>
    <source>
        <strain evidence="2">GSM-AAB239-AS_SAM_17_03QT</strain>
        <tissue evidence="2">Leaf</tissue>
    </source>
</reference>
<dbReference type="EMBL" id="JANAVB010009596">
    <property type="protein sequence ID" value="KAJ6840028.1"/>
    <property type="molecule type" value="Genomic_DNA"/>
</dbReference>
<name>A0AAX6HH64_IRIPA</name>
<evidence type="ECO:0000313" key="2">
    <source>
        <dbReference type="EMBL" id="KAJ6840028.1"/>
    </source>
</evidence>